<dbReference type="InterPro" id="IPR044742">
    <property type="entry name" value="DEAD/DEAH_RhlB"/>
</dbReference>
<dbReference type="SUPFAM" id="SSF52540">
    <property type="entry name" value="P-loop containing nucleoside triphosphate hydrolases"/>
    <property type="match status" value="1"/>
</dbReference>
<feature type="region of interest" description="Disordered" evidence="11">
    <location>
        <begin position="512"/>
        <end position="556"/>
    </location>
</feature>
<dbReference type="EMBL" id="SRME01000001">
    <property type="protein sequence ID" value="TGG88804.1"/>
    <property type="molecule type" value="Genomic_DNA"/>
</dbReference>
<dbReference type="SMART" id="SM00490">
    <property type="entry name" value="HELICc"/>
    <property type="match status" value="1"/>
</dbReference>
<evidence type="ECO:0000256" key="7">
    <source>
        <dbReference type="ARBA" id="ARBA00038437"/>
    </source>
</evidence>
<feature type="domain" description="Helicase ATP-binding" evidence="12">
    <location>
        <begin position="34"/>
        <end position="205"/>
    </location>
</feature>
<evidence type="ECO:0000256" key="1">
    <source>
        <dbReference type="ARBA" id="ARBA00012552"/>
    </source>
</evidence>
<feature type="domain" description="Helicase C-terminal" evidence="13">
    <location>
        <begin position="216"/>
        <end position="377"/>
    </location>
</feature>
<dbReference type="Gene3D" id="3.30.70.330">
    <property type="match status" value="1"/>
</dbReference>
<comment type="catalytic activity">
    <reaction evidence="8">
        <text>ATP + H2O = ADP + phosphate + H(+)</text>
        <dbReference type="Rhea" id="RHEA:13065"/>
        <dbReference type="ChEBI" id="CHEBI:15377"/>
        <dbReference type="ChEBI" id="CHEBI:15378"/>
        <dbReference type="ChEBI" id="CHEBI:30616"/>
        <dbReference type="ChEBI" id="CHEBI:43474"/>
        <dbReference type="ChEBI" id="CHEBI:456216"/>
        <dbReference type="EC" id="3.6.4.13"/>
    </reaction>
</comment>
<dbReference type="Proteomes" id="UP000297288">
    <property type="component" value="Unassembled WGS sequence"/>
</dbReference>
<evidence type="ECO:0000256" key="5">
    <source>
        <dbReference type="ARBA" id="ARBA00022806"/>
    </source>
</evidence>
<evidence type="ECO:0000259" key="14">
    <source>
        <dbReference type="PROSITE" id="PS51195"/>
    </source>
</evidence>
<evidence type="ECO:0000256" key="10">
    <source>
        <dbReference type="RuleBase" id="RU000492"/>
    </source>
</evidence>
<dbReference type="InterPro" id="IPR012677">
    <property type="entry name" value="Nucleotide-bd_a/b_plait_sf"/>
</dbReference>
<dbReference type="GO" id="GO:0016787">
    <property type="term" value="F:hydrolase activity"/>
    <property type="evidence" value="ECO:0007669"/>
    <property type="project" value="UniProtKB-KW"/>
</dbReference>
<dbReference type="PROSITE" id="PS51194">
    <property type="entry name" value="HELICASE_CTER"/>
    <property type="match status" value="1"/>
</dbReference>
<evidence type="ECO:0000256" key="3">
    <source>
        <dbReference type="ARBA" id="ARBA00022741"/>
    </source>
</evidence>
<dbReference type="Pfam" id="PF03880">
    <property type="entry name" value="DbpA"/>
    <property type="match status" value="1"/>
</dbReference>
<keyword evidence="6 10" id="KW-0067">ATP-binding</keyword>
<dbReference type="Proteomes" id="UP000199322">
    <property type="component" value="Unassembled WGS sequence"/>
</dbReference>
<evidence type="ECO:0000256" key="6">
    <source>
        <dbReference type="ARBA" id="ARBA00022840"/>
    </source>
</evidence>
<dbReference type="InterPro" id="IPR011545">
    <property type="entry name" value="DEAD/DEAH_box_helicase_dom"/>
</dbReference>
<dbReference type="InterPro" id="IPR005580">
    <property type="entry name" value="DbpA/CsdA_RNA-bd_dom"/>
</dbReference>
<dbReference type="CDD" id="cd00268">
    <property type="entry name" value="DEADc"/>
    <property type="match status" value="1"/>
</dbReference>
<feature type="domain" description="DEAD-box RNA helicase Q" evidence="14">
    <location>
        <begin position="2"/>
        <end position="30"/>
    </location>
</feature>
<comment type="similarity">
    <text evidence="7 10">Belongs to the DEAD box helicase family.</text>
</comment>
<accession>A0A1G6L0N1</accession>
<keyword evidence="4 10" id="KW-0378">Hydrolase</keyword>
<reference evidence="16 18" key="2">
    <citation type="submission" date="2019-04" db="EMBL/GenBank/DDBJ databases">
        <title>Draft genome sequence data and analysis of a Fermenting Bacterium, Geotoga petraea strain HO-Geo1, isolated from heavy-oil petroleum reservoir in Russia.</title>
        <authorList>
            <person name="Grouzdev D.S."/>
            <person name="Semenova E.M."/>
            <person name="Sokolova D.S."/>
            <person name="Tourova T.P."/>
            <person name="Poltaraus A.B."/>
            <person name="Nazina T.N."/>
        </authorList>
    </citation>
    <scope>NUCLEOTIDE SEQUENCE [LARGE SCALE GENOMIC DNA]</scope>
    <source>
        <strain evidence="16 18">HO-Geo1</strain>
    </source>
</reference>
<dbReference type="InterPro" id="IPR014001">
    <property type="entry name" value="Helicase_ATP-bd"/>
</dbReference>
<dbReference type="PANTHER" id="PTHR47963">
    <property type="entry name" value="DEAD-BOX ATP-DEPENDENT RNA HELICASE 47, MITOCHONDRIAL"/>
    <property type="match status" value="1"/>
</dbReference>
<organism evidence="15 17">
    <name type="scientific">Geotoga petraea</name>
    <dbReference type="NCBI Taxonomy" id="28234"/>
    <lineage>
        <taxon>Bacteria</taxon>
        <taxon>Thermotogati</taxon>
        <taxon>Thermotogota</taxon>
        <taxon>Thermotogae</taxon>
        <taxon>Petrotogales</taxon>
        <taxon>Petrotogaceae</taxon>
        <taxon>Geotoga</taxon>
    </lineage>
</organism>
<dbReference type="RefSeq" id="WP_091403251.1">
    <property type="nucleotide sequence ID" value="NZ_FMYV01000003.1"/>
</dbReference>
<evidence type="ECO:0000256" key="11">
    <source>
        <dbReference type="SAM" id="MobiDB-lite"/>
    </source>
</evidence>
<dbReference type="GO" id="GO:0003724">
    <property type="term" value="F:RNA helicase activity"/>
    <property type="evidence" value="ECO:0007669"/>
    <property type="project" value="UniProtKB-EC"/>
</dbReference>
<keyword evidence="2" id="KW-0963">Cytoplasm</keyword>
<dbReference type="PROSITE" id="PS51192">
    <property type="entry name" value="HELICASE_ATP_BIND_1"/>
    <property type="match status" value="1"/>
</dbReference>
<dbReference type="EMBL" id="FMYV01000003">
    <property type="protein sequence ID" value="SDC36919.1"/>
    <property type="molecule type" value="Genomic_DNA"/>
</dbReference>
<name>A0A1G6L0N1_9BACT</name>
<keyword evidence="5 10" id="KW-0347">Helicase</keyword>
<dbReference type="Gene3D" id="3.40.50.300">
    <property type="entry name" value="P-loop containing nucleotide triphosphate hydrolases"/>
    <property type="match status" value="2"/>
</dbReference>
<dbReference type="STRING" id="28234.SAMN04488588_0968"/>
<evidence type="ECO:0000256" key="8">
    <source>
        <dbReference type="ARBA" id="ARBA00047984"/>
    </source>
</evidence>
<reference evidence="15 17" key="1">
    <citation type="submission" date="2016-10" db="EMBL/GenBank/DDBJ databases">
        <authorList>
            <person name="de Groot N.N."/>
        </authorList>
    </citation>
    <scope>NUCLEOTIDE SEQUENCE [LARGE SCALE GENOMIC DNA]</scope>
    <source>
        <strain evidence="15 17">WG14</strain>
    </source>
</reference>
<dbReference type="GO" id="GO:0005524">
    <property type="term" value="F:ATP binding"/>
    <property type="evidence" value="ECO:0007669"/>
    <property type="project" value="UniProtKB-KW"/>
</dbReference>
<evidence type="ECO:0000313" key="15">
    <source>
        <dbReference type="EMBL" id="SDC36919.1"/>
    </source>
</evidence>
<dbReference type="CDD" id="cd18787">
    <property type="entry name" value="SF2_C_DEAD"/>
    <property type="match status" value="1"/>
</dbReference>
<evidence type="ECO:0000256" key="9">
    <source>
        <dbReference type="PROSITE-ProRule" id="PRU00552"/>
    </source>
</evidence>
<dbReference type="InterPro" id="IPR014014">
    <property type="entry name" value="RNA_helicase_DEAD_Q_motif"/>
</dbReference>
<dbReference type="AlphaFoldDB" id="A0A1G6L0N1"/>
<dbReference type="PANTHER" id="PTHR47963:SF8">
    <property type="entry name" value="ATP-DEPENDENT RNA HELICASE DEAD"/>
    <property type="match status" value="1"/>
</dbReference>
<dbReference type="InterPro" id="IPR001650">
    <property type="entry name" value="Helicase_C-like"/>
</dbReference>
<dbReference type="CDD" id="cd12252">
    <property type="entry name" value="RRM_DbpA"/>
    <property type="match status" value="1"/>
</dbReference>
<dbReference type="FunFam" id="3.40.50.300:FF:000108">
    <property type="entry name" value="ATP-dependent RNA helicase RhlE"/>
    <property type="match status" value="1"/>
</dbReference>
<keyword evidence="17" id="KW-1185">Reference proteome</keyword>
<dbReference type="PROSITE" id="PS51195">
    <property type="entry name" value="Q_MOTIF"/>
    <property type="match status" value="1"/>
</dbReference>
<dbReference type="InterPro" id="IPR027417">
    <property type="entry name" value="P-loop_NTPase"/>
</dbReference>
<dbReference type="InterPro" id="IPR050547">
    <property type="entry name" value="DEAD_box_RNA_helicases"/>
</dbReference>
<keyword evidence="3 10" id="KW-0547">Nucleotide-binding</keyword>
<dbReference type="GO" id="GO:0003723">
    <property type="term" value="F:RNA binding"/>
    <property type="evidence" value="ECO:0007669"/>
    <property type="project" value="TreeGrafter"/>
</dbReference>
<dbReference type="SMART" id="SM00487">
    <property type="entry name" value="DEXDc"/>
    <property type="match status" value="1"/>
</dbReference>
<gene>
    <name evidence="16" type="ORF">E4650_00995</name>
    <name evidence="15" type="ORF">SAMN04488588_0968</name>
</gene>
<evidence type="ECO:0000256" key="2">
    <source>
        <dbReference type="ARBA" id="ARBA00022490"/>
    </source>
</evidence>
<evidence type="ECO:0000256" key="4">
    <source>
        <dbReference type="ARBA" id="ARBA00022801"/>
    </source>
</evidence>
<evidence type="ECO:0000259" key="12">
    <source>
        <dbReference type="PROSITE" id="PS51192"/>
    </source>
</evidence>
<dbReference type="InterPro" id="IPR000629">
    <property type="entry name" value="RNA-helicase_DEAD-box_CS"/>
</dbReference>
<sequence length="556" mass="63512">MIKFEELGLSKETLSALKKKGFEEPTPIQEKTIPILMNEDKDVIGQAQTGTGKTAAFGIPIIEDLEHSKSRDVQALILAPTRELAVQVAEEINSLKGSRNLFVLPVYGGASIDHQIRGLKRGADIVVGTPGRVIDHINRGTLKLNSLKYMILDEADEMLNMGFIEDVEKILAETNQNKKMLLFSATMPKKILNLAKRFMKNYEIVTVEEENLTTDLTDQIYFEVRNSDKFESLCRIIDVEKEFYGLVFCRTKVNVENVANKLIDRGYSAEALHGDISQYQRERILRKFKSQNINILVATDVAARGIDINNLTHVINYSLPQNPESYVHRIGRTGRAGQEGTAITFVTPEEYRKLAFIKRYAQTEIRKEKIPEIKDIISIKKQRIQDELKDIVAKNDYEEYMDLAKEMIKENSPEEAIAALIKLSFSDELSEEGYNEIKEVNIDKSGKTRLFVALGREKGYNPKKLAEYIEKETKVDQKKIRDIKIMDNFSFVTVPFEEAEIILGTFQKQKRGRKSLVEKAKPRSGGNNENRGSRSNRSNKNYKKDNARRSYKNKRN</sequence>
<evidence type="ECO:0000313" key="17">
    <source>
        <dbReference type="Proteomes" id="UP000199322"/>
    </source>
</evidence>
<dbReference type="OrthoDB" id="9805696at2"/>
<dbReference type="PROSITE" id="PS00039">
    <property type="entry name" value="DEAD_ATP_HELICASE"/>
    <property type="match status" value="1"/>
</dbReference>
<evidence type="ECO:0000313" key="16">
    <source>
        <dbReference type="EMBL" id="TGG88804.1"/>
    </source>
</evidence>
<protein>
    <recommendedName>
        <fullName evidence="1">RNA helicase</fullName>
        <ecNumber evidence="1">3.6.4.13</ecNumber>
    </recommendedName>
</protein>
<proteinExistence type="inferred from homology"/>
<dbReference type="EC" id="3.6.4.13" evidence="1"/>
<feature type="compositionally biased region" description="Low complexity" evidence="11">
    <location>
        <begin position="523"/>
        <end position="539"/>
    </location>
</feature>
<evidence type="ECO:0000313" key="18">
    <source>
        <dbReference type="Proteomes" id="UP000297288"/>
    </source>
</evidence>
<evidence type="ECO:0000259" key="13">
    <source>
        <dbReference type="PROSITE" id="PS51194"/>
    </source>
</evidence>
<dbReference type="Pfam" id="PF00271">
    <property type="entry name" value="Helicase_C"/>
    <property type="match status" value="1"/>
</dbReference>
<dbReference type="Pfam" id="PF00270">
    <property type="entry name" value="DEAD"/>
    <property type="match status" value="1"/>
</dbReference>
<feature type="short sequence motif" description="Q motif" evidence="9">
    <location>
        <begin position="2"/>
        <end position="30"/>
    </location>
</feature>